<comment type="similarity">
    <text evidence="1">Belongs to the peptidase S33 family.</text>
</comment>
<protein>
    <submittedName>
        <fullName evidence="4">Alpha/beta fold hydrolase</fullName>
    </submittedName>
</protein>
<evidence type="ECO:0000313" key="5">
    <source>
        <dbReference type="Proteomes" id="UP000280307"/>
    </source>
</evidence>
<dbReference type="AlphaFoldDB" id="A0A426TQE4"/>
<dbReference type="PANTHER" id="PTHR43248">
    <property type="entry name" value="2-SUCCINYL-6-HYDROXY-2,4-CYCLOHEXADIENE-1-CARBOXYLATE SYNTHASE"/>
    <property type="match status" value="1"/>
</dbReference>
<name>A0A426TQE4_9CHLR</name>
<feature type="domain" description="AB hydrolase-1" evidence="3">
    <location>
        <begin position="303"/>
        <end position="680"/>
    </location>
</feature>
<keyword evidence="2 4" id="KW-0378">Hydrolase</keyword>
<dbReference type="GO" id="GO:0016787">
    <property type="term" value="F:hydrolase activity"/>
    <property type="evidence" value="ECO:0007669"/>
    <property type="project" value="UniProtKB-KW"/>
</dbReference>
<comment type="caution">
    <text evidence="4">The sequence shown here is derived from an EMBL/GenBank/DDBJ whole genome shotgun (WGS) entry which is preliminary data.</text>
</comment>
<dbReference type="SUPFAM" id="SSF53474">
    <property type="entry name" value="alpha/beta-Hydrolases"/>
    <property type="match status" value="1"/>
</dbReference>
<evidence type="ECO:0000259" key="3">
    <source>
        <dbReference type="Pfam" id="PF00561"/>
    </source>
</evidence>
<accession>A0A426TQE4</accession>
<sequence>MQRTLFYATRSMAFSPEAKERLRAMPHSSSRHLLALALLLALLTLSYPPPAAAQPSGVRCFQETGHCIAGQLATFWASNGGLSVFGLPISPLLDLEANGRTLHVQWFERARLELHPDQPPPYAVQLGQLGLETLQGAGWVWQNFPQDADAADCQRFAETGHLVCAPILSMWQNHGLQLDGRPGYTAAESLALFGLPISGLQSETLENGQTYQVQWFERARFEIHPGETEPRVLLGRLGASLFNADTARAVAQRVATPCPFRAPAGVRVECGALLLPLDYGHPAGRSVAVSFAIFRDPRPAPDPILYLAGGPGSPAIEQAVTLWQAWRSFIAGRDFIVVDQRGVGTSWPALRCPEVAAFNRQVREHGLQGQTYAHGEAAAILVCAERLTASGFPMRAFTTAAAVNDLDQLRQSLGYAQWNVLGISYGTRWALALLRDYPASVRSLVLDSPYPLQASLYATMPAHLERSLQQLFGDCAAHAHCASAYPELEARFWRLVAALNANPAAANLGPDPNHFTGNQLLELIFRQLYRTRSLPHLPAAIVAAERGDFGPFRALAAGGSAASTGSSGQSQALYYAIQCPEDLQTLPPGWREATLAAHARVAGFYTGLLELSGEAEPLCARFGAATPDARWQVPANSNAPALILAGSYDPITPPQWRELAAVGLSQAYTYEFPGTGHAVLGRGACPVGMIRSFLNNPAQAPDSGCVAQLGGPAFR</sequence>
<gene>
    <name evidence="4" type="ORF">EI684_23120</name>
</gene>
<evidence type="ECO:0000256" key="2">
    <source>
        <dbReference type="ARBA" id="ARBA00022801"/>
    </source>
</evidence>
<dbReference type="InterPro" id="IPR029058">
    <property type="entry name" value="AB_hydrolase_fold"/>
</dbReference>
<evidence type="ECO:0000256" key="1">
    <source>
        <dbReference type="ARBA" id="ARBA00010088"/>
    </source>
</evidence>
<dbReference type="EMBL" id="RSAS01000951">
    <property type="protein sequence ID" value="RRR65454.1"/>
    <property type="molecule type" value="Genomic_DNA"/>
</dbReference>
<proteinExistence type="inferred from homology"/>
<organism evidence="4 5">
    <name type="scientific">Candidatus Viridilinea halotolerans</name>
    <dbReference type="NCBI Taxonomy" id="2491704"/>
    <lineage>
        <taxon>Bacteria</taxon>
        <taxon>Bacillati</taxon>
        <taxon>Chloroflexota</taxon>
        <taxon>Chloroflexia</taxon>
        <taxon>Chloroflexales</taxon>
        <taxon>Chloroflexineae</taxon>
        <taxon>Oscillochloridaceae</taxon>
        <taxon>Candidatus Viridilinea</taxon>
    </lineage>
</organism>
<evidence type="ECO:0000313" key="4">
    <source>
        <dbReference type="EMBL" id="RRR65454.1"/>
    </source>
</evidence>
<dbReference type="Pfam" id="PF00561">
    <property type="entry name" value="Abhydrolase_1"/>
    <property type="match status" value="1"/>
</dbReference>
<dbReference type="Gene3D" id="3.40.50.1820">
    <property type="entry name" value="alpha/beta hydrolase"/>
    <property type="match status" value="1"/>
</dbReference>
<dbReference type="Proteomes" id="UP000280307">
    <property type="component" value="Unassembled WGS sequence"/>
</dbReference>
<dbReference type="InterPro" id="IPR051601">
    <property type="entry name" value="Serine_prot/Carboxylest_S33"/>
</dbReference>
<dbReference type="InterPro" id="IPR000073">
    <property type="entry name" value="AB_hydrolase_1"/>
</dbReference>
<reference evidence="4 5" key="1">
    <citation type="submission" date="2018-12" db="EMBL/GenBank/DDBJ databases">
        <title>Genome Sequence of Candidatus Viridilinea halotolerans isolated from saline sulfide-rich spring.</title>
        <authorList>
            <person name="Grouzdev D.S."/>
            <person name="Burganskaya E.I."/>
            <person name="Krutkina M.S."/>
            <person name="Sukhacheva M.V."/>
            <person name="Gorlenko V.M."/>
        </authorList>
    </citation>
    <scope>NUCLEOTIDE SEQUENCE [LARGE SCALE GENOMIC DNA]</scope>
    <source>
        <strain evidence="4">Chok-6</strain>
    </source>
</reference>